<feature type="compositionally biased region" description="Polar residues" evidence="1">
    <location>
        <begin position="11"/>
        <end position="26"/>
    </location>
</feature>
<feature type="region of interest" description="Disordered" evidence="1">
    <location>
        <begin position="1"/>
        <end position="27"/>
    </location>
</feature>
<evidence type="ECO:0000256" key="1">
    <source>
        <dbReference type="SAM" id="MobiDB-lite"/>
    </source>
</evidence>
<feature type="transmembrane region" description="Helical" evidence="2">
    <location>
        <begin position="39"/>
        <end position="56"/>
    </location>
</feature>
<protein>
    <submittedName>
        <fullName evidence="3">Uncharacterized protein</fullName>
    </submittedName>
</protein>
<evidence type="ECO:0000313" key="4">
    <source>
        <dbReference type="Proteomes" id="UP001470230"/>
    </source>
</evidence>
<organism evidence="3 4">
    <name type="scientific">Tritrichomonas musculus</name>
    <dbReference type="NCBI Taxonomy" id="1915356"/>
    <lineage>
        <taxon>Eukaryota</taxon>
        <taxon>Metamonada</taxon>
        <taxon>Parabasalia</taxon>
        <taxon>Tritrichomonadida</taxon>
        <taxon>Tritrichomonadidae</taxon>
        <taxon>Tritrichomonas</taxon>
    </lineage>
</organism>
<keyword evidence="2" id="KW-1133">Transmembrane helix</keyword>
<keyword evidence="4" id="KW-1185">Reference proteome</keyword>
<keyword evidence="2" id="KW-0812">Transmembrane</keyword>
<dbReference type="EMBL" id="JAPFFF010000007">
    <property type="protein sequence ID" value="KAK8886456.1"/>
    <property type="molecule type" value="Genomic_DNA"/>
</dbReference>
<sequence length="117" mass="12971">MDNEKWEPESNETTPFLDSVNPSQPENEPLTAKKIGNKFFGVFVSITVGVYSGLISRTMQEAWIYASLFCGEALICACVAGIVVPFSYKKSITSFALYFLISAICTPISSYLGYRFL</sequence>
<feature type="transmembrane region" description="Helical" evidence="2">
    <location>
        <begin position="62"/>
        <end position="88"/>
    </location>
</feature>
<feature type="transmembrane region" description="Helical" evidence="2">
    <location>
        <begin position="95"/>
        <end position="114"/>
    </location>
</feature>
<reference evidence="3 4" key="1">
    <citation type="submission" date="2024-04" db="EMBL/GenBank/DDBJ databases">
        <title>Tritrichomonas musculus Genome.</title>
        <authorList>
            <person name="Alves-Ferreira E."/>
            <person name="Grigg M."/>
            <person name="Lorenzi H."/>
            <person name="Galac M."/>
        </authorList>
    </citation>
    <scope>NUCLEOTIDE SEQUENCE [LARGE SCALE GENOMIC DNA]</scope>
    <source>
        <strain evidence="3 4">EAF2021</strain>
    </source>
</reference>
<accession>A0ABR2K6C3</accession>
<dbReference type="Proteomes" id="UP001470230">
    <property type="component" value="Unassembled WGS sequence"/>
</dbReference>
<gene>
    <name evidence="3" type="ORF">M9Y10_041919</name>
</gene>
<keyword evidence="2" id="KW-0472">Membrane</keyword>
<evidence type="ECO:0000256" key="2">
    <source>
        <dbReference type="SAM" id="Phobius"/>
    </source>
</evidence>
<name>A0ABR2K6C3_9EUKA</name>
<evidence type="ECO:0000313" key="3">
    <source>
        <dbReference type="EMBL" id="KAK8886456.1"/>
    </source>
</evidence>
<proteinExistence type="predicted"/>
<comment type="caution">
    <text evidence="3">The sequence shown here is derived from an EMBL/GenBank/DDBJ whole genome shotgun (WGS) entry which is preliminary data.</text>
</comment>